<dbReference type="EMBL" id="MRCA01000011">
    <property type="protein sequence ID" value="OKH12468.1"/>
    <property type="molecule type" value="Genomic_DNA"/>
</dbReference>
<dbReference type="AlphaFoldDB" id="A0A1U7GW81"/>
<dbReference type="SUPFAM" id="SSF47598">
    <property type="entry name" value="Ribbon-helix-helix"/>
    <property type="match status" value="1"/>
</dbReference>
<evidence type="ECO:0000259" key="1">
    <source>
        <dbReference type="Pfam" id="PF22513"/>
    </source>
</evidence>
<comment type="caution">
    <text evidence="2">The sequence shown here is derived from an EMBL/GenBank/DDBJ whole genome shotgun (WGS) entry which is preliminary data.</text>
</comment>
<dbReference type="InterPro" id="IPR013321">
    <property type="entry name" value="Arc_rbn_hlx_hlx"/>
</dbReference>
<evidence type="ECO:0000313" key="3">
    <source>
        <dbReference type="Proteomes" id="UP000186391"/>
    </source>
</evidence>
<dbReference type="Proteomes" id="UP000186391">
    <property type="component" value="Unassembled WGS sequence"/>
</dbReference>
<keyword evidence="3" id="KW-1185">Reference proteome</keyword>
<protein>
    <recommendedName>
        <fullName evidence="1">Antitoxin FitA-like ribbon-helix-helix domain-containing protein</fullName>
    </recommendedName>
</protein>
<dbReference type="OrthoDB" id="9805333at2"/>
<sequence>MAQVLVEDLDPIILEKLEILAQQHGHSLQAEIKHILEMAVQSQATSSKPVNMAKAREAAFQMRLKLVGSIHTDSAELLRKEREK</sequence>
<evidence type="ECO:0000313" key="2">
    <source>
        <dbReference type="EMBL" id="OKH12468.1"/>
    </source>
</evidence>
<dbReference type="Gene3D" id="1.10.1220.10">
    <property type="entry name" value="Met repressor-like"/>
    <property type="match status" value="1"/>
</dbReference>
<dbReference type="Pfam" id="PF22513">
    <property type="entry name" value="FitA-like_RHH"/>
    <property type="match status" value="1"/>
</dbReference>
<dbReference type="RefSeq" id="WP_062250878.1">
    <property type="nucleotide sequence ID" value="NZ_MRCA01000011.1"/>
</dbReference>
<feature type="domain" description="Antitoxin FitA-like ribbon-helix-helix" evidence="1">
    <location>
        <begin position="2"/>
        <end position="40"/>
    </location>
</feature>
<reference evidence="2 3" key="1">
    <citation type="submission" date="2016-11" db="EMBL/GenBank/DDBJ databases">
        <title>Draft Genome Sequences of Nine Cyanobacterial Strains from Diverse Habitats.</title>
        <authorList>
            <person name="Zhu T."/>
            <person name="Hou S."/>
            <person name="Lu X."/>
            <person name="Hess W.R."/>
        </authorList>
    </citation>
    <scope>NUCLEOTIDE SEQUENCE [LARGE SCALE GENOMIC DNA]</scope>
    <source>
        <strain evidence="2 3">NIES-592</strain>
    </source>
</reference>
<name>A0A1U7GW81_9CYAN</name>
<proteinExistence type="predicted"/>
<gene>
    <name evidence="2" type="ORF">NIES592_17835</name>
</gene>
<dbReference type="InterPro" id="IPR053853">
    <property type="entry name" value="FitA-like_RHH"/>
</dbReference>
<accession>A0A1U7GW81</accession>
<dbReference type="GO" id="GO:0006355">
    <property type="term" value="P:regulation of DNA-templated transcription"/>
    <property type="evidence" value="ECO:0007669"/>
    <property type="project" value="InterPro"/>
</dbReference>
<organism evidence="2 3">
    <name type="scientific">Fischerella major NIES-592</name>
    <dbReference type="NCBI Taxonomy" id="210994"/>
    <lineage>
        <taxon>Bacteria</taxon>
        <taxon>Bacillati</taxon>
        <taxon>Cyanobacteriota</taxon>
        <taxon>Cyanophyceae</taxon>
        <taxon>Nostocales</taxon>
        <taxon>Hapalosiphonaceae</taxon>
        <taxon>Fischerella</taxon>
    </lineage>
</organism>
<dbReference type="InterPro" id="IPR010985">
    <property type="entry name" value="Ribbon_hlx_hlx"/>
</dbReference>